<dbReference type="InterPro" id="IPR053204">
    <property type="entry name" value="Oxopyrrolidines_Biosynth-assoc"/>
</dbReference>
<dbReference type="RefSeq" id="WP_184952339.1">
    <property type="nucleotide sequence ID" value="NZ_BOMC01000054.1"/>
</dbReference>
<dbReference type="PANTHER" id="PTHR38797:SF4">
    <property type="entry name" value="NUCLEAR PORE COMPLEX PROTEIN NUP85"/>
    <property type="match status" value="1"/>
</dbReference>
<evidence type="ECO:0000313" key="1">
    <source>
        <dbReference type="EMBL" id="MBB4693757.1"/>
    </source>
</evidence>
<comment type="caution">
    <text evidence="1">The sequence shown here is derived from an EMBL/GenBank/DDBJ whole genome shotgun (WGS) entry which is preliminary data.</text>
</comment>
<accession>A0A7W7G2G3</accession>
<evidence type="ECO:0000313" key="2">
    <source>
        <dbReference type="Proteomes" id="UP000542742"/>
    </source>
</evidence>
<dbReference type="PANTHER" id="PTHR38797">
    <property type="entry name" value="NUCLEAR PORE COMPLEX PROTEIN NUP85-RELATED"/>
    <property type="match status" value="1"/>
</dbReference>
<sequence>MSITNIVRAAAAGASEQTIEGLLWELWGDVVDAAATGEQPLDELVALVTGVRETAVEGVKIGGRRLFGDLPVFGAQMREAWNLVPPDDRSVEAWTRLNEFAARLTAAGIDFSLFGLWSIGTALETFAKPSEHLPAAVAWFEHCGPELATATRHRRTFGPGPGRLHELAEREGLSEGGYNLPRWTFWRSRLEGLAATGDPVARRGLHAIRKVGPQLLT</sequence>
<dbReference type="Pfam" id="PF12311">
    <property type="entry name" value="DUF3632"/>
    <property type="match status" value="1"/>
</dbReference>
<dbReference type="InterPro" id="IPR022085">
    <property type="entry name" value="OpdG"/>
</dbReference>
<dbReference type="Proteomes" id="UP000542742">
    <property type="component" value="Unassembled WGS sequence"/>
</dbReference>
<proteinExistence type="predicted"/>
<dbReference type="AlphaFoldDB" id="A0A7W7G2G3"/>
<name>A0A7W7G2G3_9ACTN</name>
<keyword evidence="2" id="KW-1185">Reference proteome</keyword>
<dbReference type="EMBL" id="JACHMF010000001">
    <property type="protein sequence ID" value="MBB4693757.1"/>
    <property type="molecule type" value="Genomic_DNA"/>
</dbReference>
<gene>
    <name evidence="1" type="ORF">BKA14_003905</name>
</gene>
<reference evidence="1 2" key="1">
    <citation type="submission" date="2020-08" db="EMBL/GenBank/DDBJ databases">
        <title>Sequencing the genomes of 1000 actinobacteria strains.</title>
        <authorList>
            <person name="Klenk H.-P."/>
        </authorList>
    </citation>
    <scope>NUCLEOTIDE SEQUENCE [LARGE SCALE GENOMIC DNA]</scope>
    <source>
        <strain evidence="1 2">DSM 45518</strain>
    </source>
</reference>
<protein>
    <submittedName>
        <fullName evidence="1">Uncharacterized protein</fullName>
    </submittedName>
</protein>
<organism evidence="1 2">
    <name type="scientific">Paractinoplanes abujensis</name>
    <dbReference type="NCBI Taxonomy" id="882441"/>
    <lineage>
        <taxon>Bacteria</taxon>
        <taxon>Bacillati</taxon>
        <taxon>Actinomycetota</taxon>
        <taxon>Actinomycetes</taxon>
        <taxon>Micromonosporales</taxon>
        <taxon>Micromonosporaceae</taxon>
        <taxon>Paractinoplanes</taxon>
    </lineage>
</organism>